<keyword evidence="2" id="KW-1003">Cell membrane</keyword>
<sequence>MSTQSKQDPRQDTRQDAAGGPNPGRSASGHQHAESDRRHTGSTAEASPHRLTKTSWKYAWARTIHQYKHNRRHNTAATLSFYFMLALLPAIVAVLSILNVFGQGPQTVTAVMDWLSQVSGEGSVQQLEQPLLSLAESPGGGAAFGIGILASLWSASKFVRAFGAAINDVYGMAEGRSSWLRFLQTYLVTIVAIGLVVAILLCLLGSTALLEPFGFDDTLTTVWAWVRFPLALVLTLLLITLLYAGTSNVRRAKFVLSTIGALVALLAWAILTAGLYLYAVVFSGFDSTYGAFAGVLIFLFWLWLTNMALLFGAEFDSEIERARQLQAGILAEDTIQLPPRSTKKIIDDAQVQARFQRKGRELRESRGATDGDENSLPV</sequence>
<feature type="region of interest" description="Disordered" evidence="6">
    <location>
        <begin position="357"/>
        <end position="378"/>
    </location>
</feature>
<evidence type="ECO:0000256" key="2">
    <source>
        <dbReference type="ARBA" id="ARBA00022475"/>
    </source>
</evidence>
<reference evidence="9" key="1">
    <citation type="journal article" date="2019" name="Int. J. Syst. Evol. Microbiol.">
        <title>The Global Catalogue of Microorganisms (GCM) 10K type strain sequencing project: providing services to taxonomists for standard genome sequencing and annotation.</title>
        <authorList>
            <consortium name="The Broad Institute Genomics Platform"/>
            <consortium name="The Broad Institute Genome Sequencing Center for Infectious Disease"/>
            <person name="Wu L."/>
            <person name="Ma J."/>
        </authorList>
    </citation>
    <scope>NUCLEOTIDE SEQUENCE [LARGE SCALE GENOMIC DNA]</scope>
    <source>
        <strain evidence="9">JCM 17808</strain>
    </source>
</reference>
<feature type="transmembrane region" description="Helical" evidence="7">
    <location>
        <begin position="186"/>
        <end position="210"/>
    </location>
</feature>
<keyword evidence="5 7" id="KW-0472">Membrane</keyword>
<name>A0ABP8J217_9MICO</name>
<feature type="transmembrane region" description="Helical" evidence="7">
    <location>
        <begin position="255"/>
        <end position="279"/>
    </location>
</feature>
<dbReference type="RefSeq" id="WP_345029318.1">
    <property type="nucleotide sequence ID" value="NZ_BAABGL010000002.1"/>
</dbReference>
<dbReference type="InterPro" id="IPR017039">
    <property type="entry name" value="Virul_fac_BrkB"/>
</dbReference>
<organism evidence="8 9">
    <name type="scientific">Brevibacterium pityocampae</name>
    <dbReference type="NCBI Taxonomy" id="506594"/>
    <lineage>
        <taxon>Bacteria</taxon>
        <taxon>Bacillati</taxon>
        <taxon>Actinomycetota</taxon>
        <taxon>Actinomycetes</taxon>
        <taxon>Micrococcales</taxon>
        <taxon>Brevibacteriaceae</taxon>
        <taxon>Brevibacterium</taxon>
    </lineage>
</organism>
<dbReference type="Pfam" id="PF03631">
    <property type="entry name" value="Virul_fac_BrkB"/>
    <property type="match status" value="1"/>
</dbReference>
<protein>
    <submittedName>
        <fullName evidence="8">YihY/virulence factor BrkB family protein</fullName>
    </submittedName>
</protein>
<comment type="caution">
    <text evidence="8">The sequence shown here is derived from an EMBL/GenBank/DDBJ whole genome shotgun (WGS) entry which is preliminary data.</text>
</comment>
<feature type="transmembrane region" description="Helical" evidence="7">
    <location>
        <begin position="291"/>
        <end position="313"/>
    </location>
</feature>
<feature type="transmembrane region" description="Helical" evidence="7">
    <location>
        <begin position="222"/>
        <end position="243"/>
    </location>
</feature>
<evidence type="ECO:0000313" key="8">
    <source>
        <dbReference type="EMBL" id="GAA4383634.1"/>
    </source>
</evidence>
<feature type="region of interest" description="Disordered" evidence="6">
    <location>
        <begin position="1"/>
        <end position="50"/>
    </location>
</feature>
<evidence type="ECO:0000256" key="1">
    <source>
        <dbReference type="ARBA" id="ARBA00004651"/>
    </source>
</evidence>
<proteinExistence type="predicted"/>
<feature type="transmembrane region" description="Helical" evidence="7">
    <location>
        <begin position="142"/>
        <end position="166"/>
    </location>
</feature>
<dbReference type="PANTHER" id="PTHR30213:SF0">
    <property type="entry name" value="UPF0761 MEMBRANE PROTEIN YIHY"/>
    <property type="match status" value="1"/>
</dbReference>
<dbReference type="EMBL" id="BAABGL010000002">
    <property type="protein sequence ID" value="GAA4383634.1"/>
    <property type="molecule type" value="Genomic_DNA"/>
</dbReference>
<evidence type="ECO:0000313" key="9">
    <source>
        <dbReference type="Proteomes" id="UP001500642"/>
    </source>
</evidence>
<dbReference type="NCBIfam" id="TIGR00765">
    <property type="entry name" value="yihY_not_rbn"/>
    <property type="match status" value="1"/>
</dbReference>
<dbReference type="Proteomes" id="UP001500642">
    <property type="component" value="Unassembled WGS sequence"/>
</dbReference>
<keyword evidence="4 7" id="KW-1133">Transmembrane helix</keyword>
<evidence type="ECO:0000256" key="7">
    <source>
        <dbReference type="SAM" id="Phobius"/>
    </source>
</evidence>
<evidence type="ECO:0000256" key="3">
    <source>
        <dbReference type="ARBA" id="ARBA00022692"/>
    </source>
</evidence>
<evidence type="ECO:0000256" key="6">
    <source>
        <dbReference type="SAM" id="MobiDB-lite"/>
    </source>
</evidence>
<feature type="compositionally biased region" description="Basic and acidic residues" evidence="6">
    <location>
        <begin position="358"/>
        <end position="369"/>
    </location>
</feature>
<comment type="subcellular location">
    <subcellularLocation>
        <location evidence="1">Cell membrane</location>
        <topology evidence="1">Multi-pass membrane protein</topology>
    </subcellularLocation>
</comment>
<keyword evidence="3 7" id="KW-0812">Transmembrane</keyword>
<keyword evidence="9" id="KW-1185">Reference proteome</keyword>
<feature type="transmembrane region" description="Helical" evidence="7">
    <location>
        <begin position="81"/>
        <end position="102"/>
    </location>
</feature>
<dbReference type="PANTHER" id="PTHR30213">
    <property type="entry name" value="INNER MEMBRANE PROTEIN YHJD"/>
    <property type="match status" value="1"/>
</dbReference>
<gene>
    <name evidence="8" type="ORF">GCM10023167_03350</name>
</gene>
<evidence type="ECO:0000256" key="4">
    <source>
        <dbReference type="ARBA" id="ARBA00022989"/>
    </source>
</evidence>
<accession>A0ABP8J217</accession>
<evidence type="ECO:0000256" key="5">
    <source>
        <dbReference type="ARBA" id="ARBA00023136"/>
    </source>
</evidence>